<gene>
    <name evidence="1" type="ORF">ING2E5A_1555</name>
</gene>
<dbReference type="EMBL" id="LT608328">
    <property type="protein sequence ID" value="SCM57884.1"/>
    <property type="molecule type" value="Genomic_DNA"/>
</dbReference>
<evidence type="ECO:0000313" key="1">
    <source>
        <dbReference type="EMBL" id="SCM57884.1"/>
    </source>
</evidence>
<reference evidence="1 2" key="1">
    <citation type="submission" date="2016-08" db="EMBL/GenBank/DDBJ databases">
        <authorList>
            <person name="Seilhamer J.J."/>
        </authorList>
    </citation>
    <scope>NUCLEOTIDE SEQUENCE [LARGE SCALE GENOMIC DNA]</scope>
    <source>
        <strain evidence="1">ING2-E5A</strain>
    </source>
</reference>
<sequence>MGRYLDDRRLQQLARVIYHSCFQLTDIYGSQGEQLQQTNFAQRGDMSNVHKLRGGYSEGWTVFWITAHFLNAAARFLELQVIP</sequence>
<dbReference type="STRING" id="1642646.ING2E5A_1555"/>
<organism evidence="1 2">
    <name type="scientific">Petrimonas mucosa</name>
    <dbReference type="NCBI Taxonomy" id="1642646"/>
    <lineage>
        <taxon>Bacteria</taxon>
        <taxon>Pseudomonadati</taxon>
        <taxon>Bacteroidota</taxon>
        <taxon>Bacteroidia</taxon>
        <taxon>Bacteroidales</taxon>
        <taxon>Dysgonomonadaceae</taxon>
        <taxon>Petrimonas</taxon>
    </lineage>
</organism>
<dbReference type="KEGG" id="pmuc:ING2E5A_1555"/>
<name>A0A1G4G773_9BACT</name>
<evidence type="ECO:0000313" key="2">
    <source>
        <dbReference type="Proteomes" id="UP000178485"/>
    </source>
</evidence>
<dbReference type="RefSeq" id="WP_071136871.1">
    <property type="nucleotide sequence ID" value="NZ_LT608328.1"/>
</dbReference>
<keyword evidence="2" id="KW-1185">Reference proteome</keyword>
<dbReference type="Proteomes" id="UP000178485">
    <property type="component" value="Chromosome i"/>
</dbReference>
<accession>A0A1G4G773</accession>
<protein>
    <submittedName>
        <fullName evidence="1">Uncharacterized protein</fullName>
    </submittedName>
</protein>
<dbReference type="AlphaFoldDB" id="A0A1G4G773"/>
<proteinExistence type="predicted"/>